<dbReference type="InterPro" id="IPR037523">
    <property type="entry name" value="VOC_core"/>
</dbReference>
<keyword evidence="4" id="KW-1185">Reference proteome</keyword>
<evidence type="ECO:0000259" key="2">
    <source>
        <dbReference type="PROSITE" id="PS51819"/>
    </source>
</evidence>
<feature type="domain" description="VOC" evidence="2">
    <location>
        <begin position="36"/>
        <end position="154"/>
    </location>
</feature>
<dbReference type="OrthoDB" id="485032at2"/>
<evidence type="ECO:0000256" key="1">
    <source>
        <dbReference type="SAM" id="MobiDB-lite"/>
    </source>
</evidence>
<dbReference type="PROSITE" id="PS51819">
    <property type="entry name" value="VOC"/>
    <property type="match status" value="1"/>
</dbReference>
<evidence type="ECO:0000313" key="4">
    <source>
        <dbReference type="Proteomes" id="UP000295573"/>
    </source>
</evidence>
<dbReference type="AlphaFoldDB" id="A0A4R2IRE7"/>
<protein>
    <submittedName>
        <fullName evidence="3">Putative enzyme related to lactoylglutathione lyase</fullName>
    </submittedName>
</protein>
<proteinExistence type="predicted"/>
<accession>A0A4R2IRE7</accession>
<dbReference type="RefSeq" id="WP_132150242.1">
    <property type="nucleotide sequence ID" value="NZ_SLWR01000006.1"/>
</dbReference>
<reference evidence="3 4" key="1">
    <citation type="journal article" date="2015" name="Stand. Genomic Sci.">
        <title>Genomic Encyclopedia of Bacterial and Archaeal Type Strains, Phase III: the genomes of soil and plant-associated and newly described type strains.</title>
        <authorList>
            <person name="Whitman W.B."/>
            <person name="Woyke T."/>
            <person name="Klenk H.P."/>
            <person name="Zhou Y."/>
            <person name="Lilburn T.G."/>
            <person name="Beck B.J."/>
            <person name="De Vos P."/>
            <person name="Vandamme P."/>
            <person name="Eisen J.A."/>
            <person name="Garrity G."/>
            <person name="Hugenholtz P."/>
            <person name="Kyrpides N.C."/>
        </authorList>
    </citation>
    <scope>NUCLEOTIDE SEQUENCE [LARGE SCALE GENOMIC DNA]</scope>
    <source>
        <strain evidence="3 4">VKM Ac-2541</strain>
    </source>
</reference>
<gene>
    <name evidence="3" type="ORF">EV646_106215</name>
</gene>
<name>A0A4R2IRE7_9ACTN</name>
<sequence length="158" mass="17155">MSEQIPTPPPTQTEIPKDASEIPPDPTAVVVKPGAFLLELVPVPVSDVDRAKRFYSEQAGFHVDVDVSPADGVRIVQLTPPGSYCSITLVTGLPQLDMPAGTLRGLHLVVKDIEAARQELIGRGVDVSETEDLGGVFYAWFKDPDGNTWALQHMPWRA</sequence>
<dbReference type="EMBL" id="SLWR01000006">
    <property type="protein sequence ID" value="TCO46976.1"/>
    <property type="molecule type" value="Genomic_DNA"/>
</dbReference>
<feature type="compositionally biased region" description="Pro residues" evidence="1">
    <location>
        <begin position="1"/>
        <end position="11"/>
    </location>
</feature>
<keyword evidence="3" id="KW-0456">Lyase</keyword>
<dbReference type="Pfam" id="PF00903">
    <property type="entry name" value="Glyoxalase"/>
    <property type="match status" value="1"/>
</dbReference>
<dbReference type="InterPro" id="IPR004360">
    <property type="entry name" value="Glyas_Fos-R_dOase_dom"/>
</dbReference>
<dbReference type="GO" id="GO:0016829">
    <property type="term" value="F:lyase activity"/>
    <property type="evidence" value="ECO:0007669"/>
    <property type="project" value="UniProtKB-KW"/>
</dbReference>
<evidence type="ECO:0000313" key="3">
    <source>
        <dbReference type="EMBL" id="TCO46976.1"/>
    </source>
</evidence>
<dbReference type="InterPro" id="IPR029068">
    <property type="entry name" value="Glyas_Bleomycin-R_OHBP_Dase"/>
</dbReference>
<organism evidence="3 4">
    <name type="scientific">Kribbella antiqua</name>
    <dbReference type="NCBI Taxonomy" id="2512217"/>
    <lineage>
        <taxon>Bacteria</taxon>
        <taxon>Bacillati</taxon>
        <taxon>Actinomycetota</taxon>
        <taxon>Actinomycetes</taxon>
        <taxon>Propionibacteriales</taxon>
        <taxon>Kribbellaceae</taxon>
        <taxon>Kribbella</taxon>
    </lineage>
</organism>
<dbReference type="PANTHER" id="PTHR36437:SF2">
    <property type="entry name" value="GLYOXALASE_BLEOMYCIN RESISTANCE PROTEIN_DIOXYGENASE"/>
    <property type="match status" value="1"/>
</dbReference>
<comment type="caution">
    <text evidence="3">The sequence shown here is derived from an EMBL/GenBank/DDBJ whole genome shotgun (WGS) entry which is preliminary data.</text>
</comment>
<dbReference type="Gene3D" id="3.10.180.10">
    <property type="entry name" value="2,3-Dihydroxybiphenyl 1,2-Dioxygenase, domain 1"/>
    <property type="match status" value="1"/>
</dbReference>
<feature type="region of interest" description="Disordered" evidence="1">
    <location>
        <begin position="1"/>
        <end position="24"/>
    </location>
</feature>
<dbReference type="SUPFAM" id="SSF54593">
    <property type="entry name" value="Glyoxalase/Bleomycin resistance protein/Dihydroxybiphenyl dioxygenase"/>
    <property type="match status" value="1"/>
</dbReference>
<dbReference type="PANTHER" id="PTHR36437">
    <property type="entry name" value="GLYOXALASE/BLEOMYCIN RESISTANCE PROTEIN/DIOXYGENASE"/>
    <property type="match status" value="1"/>
</dbReference>
<dbReference type="Proteomes" id="UP000295573">
    <property type="component" value="Unassembled WGS sequence"/>
</dbReference>